<accession>A0A7R9ZGT0</accession>
<reference evidence="1" key="1">
    <citation type="submission" date="2021-01" db="EMBL/GenBank/DDBJ databases">
        <authorList>
            <person name="Corre E."/>
            <person name="Pelletier E."/>
            <person name="Niang G."/>
            <person name="Scheremetjew M."/>
            <person name="Finn R."/>
            <person name="Kale V."/>
            <person name="Holt S."/>
            <person name="Cochrane G."/>
            <person name="Meng A."/>
            <person name="Brown T."/>
            <person name="Cohen L."/>
        </authorList>
    </citation>
    <scope>NUCLEOTIDE SEQUENCE</scope>
    <source>
        <strain evidence="1">CCMP147</strain>
    </source>
</reference>
<name>A0A7R9ZGT0_9STRA</name>
<evidence type="ECO:0000313" key="1">
    <source>
        <dbReference type="EMBL" id="CAD8326231.1"/>
    </source>
</evidence>
<protein>
    <submittedName>
        <fullName evidence="1">Uncharacterized protein</fullName>
    </submittedName>
</protein>
<proteinExistence type="predicted"/>
<sequence>MLPSLEVVVTRHSPRDVKTYCKCRNVNTGIPSDHTTLHGRKLDDNNFLLGSKYEVAKNESCSPPLTSGTLFFYEIEKHYRFRSSISWSAARALLCLSPLDAFVTADVKAKLQI</sequence>
<gene>
    <name evidence="1" type="ORF">TDUB1175_LOCUS24651</name>
</gene>
<organism evidence="1">
    <name type="scientific">Pseudictyota dubia</name>
    <dbReference type="NCBI Taxonomy" id="2749911"/>
    <lineage>
        <taxon>Eukaryota</taxon>
        <taxon>Sar</taxon>
        <taxon>Stramenopiles</taxon>
        <taxon>Ochrophyta</taxon>
        <taxon>Bacillariophyta</taxon>
        <taxon>Mediophyceae</taxon>
        <taxon>Biddulphiophycidae</taxon>
        <taxon>Eupodiscales</taxon>
        <taxon>Odontellaceae</taxon>
        <taxon>Pseudictyota</taxon>
    </lineage>
</organism>
<dbReference type="EMBL" id="HBED01048922">
    <property type="protein sequence ID" value="CAD8326231.1"/>
    <property type="molecule type" value="Transcribed_RNA"/>
</dbReference>
<dbReference type="AlphaFoldDB" id="A0A7R9ZGT0"/>